<dbReference type="RefSeq" id="WP_416342578.1">
    <property type="nucleotide sequence ID" value="NZ_JALQCY010000001.1"/>
</dbReference>
<reference evidence="1 2" key="1">
    <citation type="submission" date="2022-02" db="EMBL/GenBank/DDBJ databases">
        <title>The car tank lid bacteriome: a reservoir of bacteria with potential in bioremediation of fuel.</title>
        <authorList>
            <person name="Vidal-Verdu A."/>
            <person name="Gomez-Martinez D."/>
            <person name="Latorre-Perez A."/>
            <person name="Pereto J."/>
            <person name="Porcar M."/>
        </authorList>
    </citation>
    <scope>NUCLEOTIDE SEQUENCE [LARGE SCALE GENOMIC DNA]</scope>
    <source>
        <strain evidence="1 2">4D.3</strain>
    </source>
</reference>
<accession>A0ABT0IZP8</accession>
<keyword evidence="2" id="KW-1185">Reference proteome</keyword>
<proteinExistence type="predicted"/>
<dbReference type="EMBL" id="JALQCY010000001">
    <property type="protein sequence ID" value="MCK9792726.1"/>
    <property type="molecule type" value="Genomic_DNA"/>
</dbReference>
<sequence length="91" mass="9816">MSRPQGSAGEPRVLLYTRDGCHLCDEARAVVADVCGAAGEAWREIDIDVDDGPGGDLVGKYGDYVPVVEVDGVQQGFWRVDAARLARRLAR</sequence>
<dbReference type="InterPro" id="IPR008554">
    <property type="entry name" value="Glutaredoxin-like"/>
</dbReference>
<dbReference type="Pfam" id="PF05768">
    <property type="entry name" value="Glrx-like"/>
    <property type="match status" value="1"/>
</dbReference>
<evidence type="ECO:0000313" key="2">
    <source>
        <dbReference type="Proteomes" id="UP001651050"/>
    </source>
</evidence>
<evidence type="ECO:0000313" key="1">
    <source>
        <dbReference type="EMBL" id="MCK9792726.1"/>
    </source>
</evidence>
<dbReference type="Proteomes" id="UP001651050">
    <property type="component" value="Unassembled WGS sequence"/>
</dbReference>
<dbReference type="InterPro" id="IPR036249">
    <property type="entry name" value="Thioredoxin-like_sf"/>
</dbReference>
<dbReference type="Gene3D" id="3.40.30.10">
    <property type="entry name" value="Glutaredoxin"/>
    <property type="match status" value="1"/>
</dbReference>
<comment type="caution">
    <text evidence="1">The sequence shown here is derived from an EMBL/GenBank/DDBJ whole genome shotgun (WGS) entry which is preliminary data.</text>
</comment>
<organism evidence="1 2">
    <name type="scientific">Isoptericola peretonis</name>
    <dbReference type="NCBI Taxonomy" id="2918523"/>
    <lineage>
        <taxon>Bacteria</taxon>
        <taxon>Bacillati</taxon>
        <taxon>Actinomycetota</taxon>
        <taxon>Actinomycetes</taxon>
        <taxon>Micrococcales</taxon>
        <taxon>Promicromonosporaceae</taxon>
        <taxon>Isoptericola</taxon>
    </lineage>
</organism>
<dbReference type="SUPFAM" id="SSF52833">
    <property type="entry name" value="Thioredoxin-like"/>
    <property type="match status" value="1"/>
</dbReference>
<gene>
    <name evidence="1" type="ORF">M1843_03070</name>
</gene>
<protein>
    <submittedName>
        <fullName evidence="1">Glutaredoxin family protein</fullName>
    </submittedName>
</protein>
<name>A0ABT0IZP8_9MICO</name>